<evidence type="ECO:0000259" key="2">
    <source>
        <dbReference type="PROSITE" id="PS50011"/>
    </source>
</evidence>
<dbReference type="GO" id="GO:0005524">
    <property type="term" value="F:ATP binding"/>
    <property type="evidence" value="ECO:0007669"/>
    <property type="project" value="UniProtKB-UniRule"/>
</dbReference>
<proteinExistence type="predicted"/>
<keyword evidence="1" id="KW-0067">ATP-binding</keyword>
<dbReference type="InterPro" id="IPR017441">
    <property type="entry name" value="Protein_kinase_ATP_BS"/>
</dbReference>
<name>A0A3P8VFR3_CYNSE</name>
<feature type="domain" description="Protein kinase" evidence="2">
    <location>
        <begin position="20"/>
        <end position="81"/>
    </location>
</feature>
<feature type="binding site" evidence="1">
    <location>
        <position position="54"/>
    </location>
    <ligand>
        <name>ATP</name>
        <dbReference type="ChEBI" id="CHEBI:30616"/>
    </ligand>
</feature>
<accession>A0A3P8VFR3</accession>
<evidence type="ECO:0000256" key="1">
    <source>
        <dbReference type="PROSITE-ProRule" id="PRU10141"/>
    </source>
</evidence>
<reference evidence="3 4" key="1">
    <citation type="journal article" date="2014" name="Nat. Genet.">
        <title>Whole-genome sequence of a flatfish provides insights into ZW sex chromosome evolution and adaptation to a benthic lifestyle.</title>
        <authorList>
            <person name="Chen S."/>
            <person name="Zhang G."/>
            <person name="Shao C."/>
            <person name="Huang Q."/>
            <person name="Liu G."/>
            <person name="Zhang P."/>
            <person name="Song W."/>
            <person name="An N."/>
            <person name="Chalopin D."/>
            <person name="Volff J.N."/>
            <person name="Hong Y."/>
            <person name="Li Q."/>
            <person name="Sha Z."/>
            <person name="Zhou H."/>
            <person name="Xie M."/>
            <person name="Yu Q."/>
            <person name="Liu Y."/>
            <person name="Xiang H."/>
            <person name="Wang N."/>
            <person name="Wu K."/>
            <person name="Yang C."/>
            <person name="Zhou Q."/>
            <person name="Liao X."/>
            <person name="Yang L."/>
            <person name="Hu Q."/>
            <person name="Zhang J."/>
            <person name="Meng L."/>
            <person name="Jin L."/>
            <person name="Tian Y."/>
            <person name="Lian J."/>
            <person name="Yang J."/>
            <person name="Miao G."/>
            <person name="Liu S."/>
            <person name="Liang Z."/>
            <person name="Yan F."/>
            <person name="Li Y."/>
            <person name="Sun B."/>
            <person name="Zhang H."/>
            <person name="Zhang J."/>
            <person name="Zhu Y."/>
            <person name="Du M."/>
            <person name="Zhao Y."/>
            <person name="Schartl M."/>
            <person name="Tang Q."/>
            <person name="Wang J."/>
        </authorList>
    </citation>
    <scope>NUCLEOTIDE SEQUENCE</scope>
</reference>
<organism evidence="3 4">
    <name type="scientific">Cynoglossus semilaevis</name>
    <name type="common">Tongue sole</name>
    <dbReference type="NCBI Taxonomy" id="244447"/>
    <lineage>
        <taxon>Eukaryota</taxon>
        <taxon>Metazoa</taxon>
        <taxon>Chordata</taxon>
        <taxon>Craniata</taxon>
        <taxon>Vertebrata</taxon>
        <taxon>Euteleostomi</taxon>
        <taxon>Actinopterygii</taxon>
        <taxon>Neopterygii</taxon>
        <taxon>Teleostei</taxon>
        <taxon>Neoteleostei</taxon>
        <taxon>Acanthomorphata</taxon>
        <taxon>Carangaria</taxon>
        <taxon>Pleuronectiformes</taxon>
        <taxon>Pleuronectoidei</taxon>
        <taxon>Cynoglossidae</taxon>
        <taxon>Cynoglossinae</taxon>
        <taxon>Cynoglossus</taxon>
    </lineage>
</organism>
<dbReference type="PROSITE" id="PS00107">
    <property type="entry name" value="PROTEIN_KINASE_ATP"/>
    <property type="match status" value="1"/>
</dbReference>
<dbReference type="InterPro" id="IPR000719">
    <property type="entry name" value="Prot_kinase_dom"/>
</dbReference>
<dbReference type="AlphaFoldDB" id="A0A3P8VFR3"/>
<keyword evidence="1" id="KW-0547">Nucleotide-binding</keyword>
<dbReference type="GeneTree" id="ENSGT01120000277059"/>
<dbReference type="InterPro" id="IPR011009">
    <property type="entry name" value="Kinase-like_dom_sf"/>
</dbReference>
<reference evidence="3" key="3">
    <citation type="submission" date="2025-09" db="UniProtKB">
        <authorList>
            <consortium name="Ensembl"/>
        </authorList>
    </citation>
    <scope>IDENTIFICATION</scope>
</reference>
<evidence type="ECO:0000313" key="3">
    <source>
        <dbReference type="Ensembl" id="ENSCSEP00000013177.1"/>
    </source>
</evidence>
<dbReference type="Proteomes" id="UP000265120">
    <property type="component" value="Chromosome 2"/>
</dbReference>
<protein>
    <recommendedName>
        <fullName evidence="2">Protein kinase domain-containing protein</fullName>
    </recommendedName>
</protein>
<dbReference type="InParanoid" id="A0A3P8VFR3"/>
<keyword evidence="4" id="KW-1185">Reference proteome</keyword>
<dbReference type="Ensembl" id="ENSCSET00000013337.1">
    <property type="protein sequence ID" value="ENSCSEP00000013177.1"/>
    <property type="gene ID" value="ENSCSEG00000008515.1"/>
</dbReference>
<evidence type="ECO:0000313" key="4">
    <source>
        <dbReference type="Proteomes" id="UP000265120"/>
    </source>
</evidence>
<dbReference type="GO" id="GO:0004672">
    <property type="term" value="F:protein kinase activity"/>
    <property type="evidence" value="ECO:0007669"/>
    <property type="project" value="InterPro"/>
</dbReference>
<dbReference type="PROSITE" id="PS50011">
    <property type="entry name" value="PROTEIN_KINASE_DOM"/>
    <property type="match status" value="1"/>
</dbReference>
<reference evidence="3" key="2">
    <citation type="submission" date="2025-08" db="UniProtKB">
        <authorList>
            <consortium name="Ensembl"/>
        </authorList>
    </citation>
    <scope>IDENTIFICATION</scope>
</reference>
<sequence>MDEEASATDDFVPLIESSGYRVEDLLGSGNFGRVYLCTRSDTLEAVAVKAIPKKDAEFVKDEANFNANSTVTYSIYAVANI</sequence>
<dbReference type="SUPFAM" id="SSF56112">
    <property type="entry name" value="Protein kinase-like (PK-like)"/>
    <property type="match status" value="1"/>
</dbReference>
<dbReference type="Gene3D" id="3.30.200.20">
    <property type="entry name" value="Phosphorylase Kinase, domain 1"/>
    <property type="match status" value="1"/>
</dbReference>